<comment type="caution">
    <text evidence="3">The sequence shown here is derived from an EMBL/GenBank/DDBJ whole genome shotgun (WGS) entry which is preliminary data.</text>
</comment>
<proteinExistence type="predicted"/>
<dbReference type="InterPro" id="IPR028098">
    <property type="entry name" value="Glyco_trans_4-like_N"/>
</dbReference>
<gene>
    <name evidence="3" type="ORF">ACD_80C00151G0018</name>
</gene>
<dbReference type="InterPro" id="IPR050194">
    <property type="entry name" value="Glycosyltransferase_grp1"/>
</dbReference>
<evidence type="ECO:0000259" key="2">
    <source>
        <dbReference type="Pfam" id="PF13439"/>
    </source>
</evidence>
<dbReference type="Pfam" id="PF13439">
    <property type="entry name" value="Glyco_transf_4"/>
    <property type="match status" value="1"/>
</dbReference>
<dbReference type="PANTHER" id="PTHR45947">
    <property type="entry name" value="SULFOQUINOVOSYL TRANSFERASE SQD2"/>
    <property type="match status" value="1"/>
</dbReference>
<dbReference type="EMBL" id="AMFJ01036158">
    <property type="protein sequence ID" value="EKD24803.1"/>
    <property type="molecule type" value="Genomic_DNA"/>
</dbReference>
<accession>K1XWL0</accession>
<name>K1XWL0_9BACT</name>
<feature type="domain" description="Glycosyl transferase family 1" evidence="1">
    <location>
        <begin position="206"/>
        <end position="356"/>
    </location>
</feature>
<sequence>MKNKRILIASWTFYPAWSYGGIARVMYELAAQYAKDGYEVDCISTDVFDNTTRHDKSEDTVDWVKIYYFKNLSNRLANKLKFPVPLGLKTRLKHNIKNYDIVHIADFRNVFNYQIYAQCKKHAIPYIVSPFGCVPYEMDAKFFIKKIFDLLWSKNMLKQAKYVTVQTQSEFDEVHKFWIKKENIKLIPLMVDYEKFKNLPARGSVREKYGISKDAKILLFVGRIHKYKATDMMIDCFFDYQKKISDSYLIIIGRDDGYENHLKQYVKELGIEKKVLFVWAIYYPENMNYYVDADIYFMAPSHREETSTASLEALACGTPSVVTEQADIPFISEYNAWSIVKFAREDIVQRLLDVQKKDSDSCKQLIQEHFDVKSIKNNFLELYF</sequence>
<keyword evidence="3" id="KW-0808">Transferase</keyword>
<reference evidence="3" key="1">
    <citation type="journal article" date="2012" name="Science">
        <title>Fermentation, hydrogen, and sulfur metabolism in multiple uncultivated bacterial phyla.</title>
        <authorList>
            <person name="Wrighton K.C."/>
            <person name="Thomas B.C."/>
            <person name="Sharon I."/>
            <person name="Miller C.S."/>
            <person name="Castelle C.J."/>
            <person name="VerBerkmoes N.C."/>
            <person name="Wilkins M.J."/>
            <person name="Hettich R.L."/>
            <person name="Lipton M.S."/>
            <person name="Williams K.H."/>
            <person name="Long P.E."/>
            <person name="Banfield J.F."/>
        </authorList>
    </citation>
    <scope>NUCLEOTIDE SEQUENCE [LARGE SCALE GENOMIC DNA]</scope>
</reference>
<evidence type="ECO:0000259" key="1">
    <source>
        <dbReference type="Pfam" id="PF00534"/>
    </source>
</evidence>
<organism evidence="3">
    <name type="scientific">uncultured bacterium</name>
    <name type="common">gcode 4</name>
    <dbReference type="NCBI Taxonomy" id="1234023"/>
    <lineage>
        <taxon>Bacteria</taxon>
        <taxon>environmental samples</taxon>
    </lineage>
</organism>
<dbReference type="Pfam" id="PF00534">
    <property type="entry name" value="Glycos_transf_1"/>
    <property type="match status" value="1"/>
</dbReference>
<dbReference type="SUPFAM" id="SSF53756">
    <property type="entry name" value="UDP-Glycosyltransferase/glycogen phosphorylase"/>
    <property type="match status" value="1"/>
</dbReference>
<dbReference type="GO" id="GO:0016758">
    <property type="term" value="F:hexosyltransferase activity"/>
    <property type="evidence" value="ECO:0007669"/>
    <property type="project" value="TreeGrafter"/>
</dbReference>
<dbReference type="Gene3D" id="3.40.50.2000">
    <property type="entry name" value="Glycogen Phosphorylase B"/>
    <property type="match status" value="2"/>
</dbReference>
<evidence type="ECO:0000313" key="3">
    <source>
        <dbReference type="EMBL" id="EKD24803.1"/>
    </source>
</evidence>
<dbReference type="AlphaFoldDB" id="K1XWL0"/>
<feature type="domain" description="Glycosyltransferase subfamily 4-like N-terminal" evidence="2">
    <location>
        <begin position="19"/>
        <end position="194"/>
    </location>
</feature>
<dbReference type="InterPro" id="IPR001296">
    <property type="entry name" value="Glyco_trans_1"/>
</dbReference>
<protein>
    <submittedName>
        <fullName evidence="3">Glycosyl transferase group 1</fullName>
    </submittedName>
</protein>
<dbReference type="PANTHER" id="PTHR45947:SF3">
    <property type="entry name" value="SULFOQUINOVOSYL TRANSFERASE SQD2"/>
    <property type="match status" value="1"/>
</dbReference>